<evidence type="ECO:0000256" key="5">
    <source>
        <dbReference type="ARBA" id="ARBA00022692"/>
    </source>
</evidence>
<dbReference type="GO" id="GO:0009279">
    <property type="term" value="C:cell outer membrane"/>
    <property type="evidence" value="ECO:0007669"/>
    <property type="project" value="UniProtKB-SubCell"/>
</dbReference>
<dbReference type="GO" id="GO:0015288">
    <property type="term" value="F:porin activity"/>
    <property type="evidence" value="ECO:0007669"/>
    <property type="project" value="TreeGrafter"/>
</dbReference>
<keyword evidence="6" id="KW-0472">Membrane</keyword>
<dbReference type="EMBL" id="AP024718">
    <property type="protein sequence ID" value="BCX87657.1"/>
    <property type="molecule type" value="Genomic_DNA"/>
</dbReference>
<keyword evidence="8" id="KW-0732">Signal</keyword>
<accession>A0AAU9C2R8</accession>
<dbReference type="GO" id="GO:1990281">
    <property type="term" value="C:efflux pump complex"/>
    <property type="evidence" value="ECO:0007669"/>
    <property type="project" value="TreeGrafter"/>
</dbReference>
<gene>
    <name evidence="9" type="ORF">MIN45_P0024</name>
</gene>
<evidence type="ECO:0000256" key="2">
    <source>
        <dbReference type="ARBA" id="ARBA00007613"/>
    </source>
</evidence>
<dbReference type="PANTHER" id="PTHR30026:SF20">
    <property type="entry name" value="OUTER MEMBRANE PROTEIN TOLC"/>
    <property type="match status" value="1"/>
</dbReference>
<dbReference type="InterPro" id="IPR010130">
    <property type="entry name" value="T1SS_OMP_TolC"/>
</dbReference>
<dbReference type="KEGG" id="meiy:MIN45_P0024"/>
<evidence type="ECO:0000256" key="8">
    <source>
        <dbReference type="SAM" id="SignalP"/>
    </source>
</evidence>
<name>A0AAU9C2R8_9GAMM</name>
<comment type="subcellular location">
    <subcellularLocation>
        <location evidence="1">Cell outer membrane</location>
    </subcellularLocation>
</comment>
<evidence type="ECO:0000256" key="1">
    <source>
        <dbReference type="ARBA" id="ARBA00004442"/>
    </source>
</evidence>
<organism evidence="9 10">
    <name type="scientific">Methylomarinovum tepidoasis</name>
    <dbReference type="NCBI Taxonomy" id="2840183"/>
    <lineage>
        <taxon>Bacteria</taxon>
        <taxon>Pseudomonadati</taxon>
        <taxon>Pseudomonadota</taxon>
        <taxon>Gammaproteobacteria</taxon>
        <taxon>Methylococcales</taxon>
        <taxon>Methylothermaceae</taxon>
        <taxon>Methylomarinovum</taxon>
    </lineage>
</organism>
<dbReference type="GO" id="GO:0015562">
    <property type="term" value="F:efflux transmembrane transporter activity"/>
    <property type="evidence" value="ECO:0007669"/>
    <property type="project" value="InterPro"/>
</dbReference>
<feature type="signal peptide" evidence="8">
    <location>
        <begin position="1"/>
        <end position="17"/>
    </location>
</feature>
<comment type="similarity">
    <text evidence="2">Belongs to the outer membrane factor (OMF) (TC 1.B.17) family.</text>
</comment>
<dbReference type="AlphaFoldDB" id="A0AAU9C2R8"/>
<feature type="chain" id="PRO_5043381216" evidence="8">
    <location>
        <begin position="18"/>
        <end position="456"/>
    </location>
</feature>
<keyword evidence="5" id="KW-0812">Transmembrane</keyword>
<evidence type="ECO:0000256" key="4">
    <source>
        <dbReference type="ARBA" id="ARBA00022452"/>
    </source>
</evidence>
<dbReference type="InterPro" id="IPR051906">
    <property type="entry name" value="TolC-like"/>
</dbReference>
<dbReference type="RefSeq" id="WP_286292597.1">
    <property type="nucleotide sequence ID" value="NZ_AP024718.1"/>
</dbReference>
<dbReference type="Gene3D" id="1.20.1600.10">
    <property type="entry name" value="Outer membrane efflux proteins (OEP)"/>
    <property type="match status" value="1"/>
</dbReference>
<evidence type="ECO:0000313" key="10">
    <source>
        <dbReference type="Proteomes" id="UP001321450"/>
    </source>
</evidence>
<dbReference type="SUPFAM" id="SSF56954">
    <property type="entry name" value="Outer membrane efflux proteins (OEP)"/>
    <property type="match status" value="1"/>
</dbReference>
<keyword evidence="4" id="KW-1134">Transmembrane beta strand</keyword>
<sequence>MRHWLALLFVLSLPAHADNLLDVYRLALQNDPTIRAARASLKAGLEAEKLGLAELLPKVEGRLGFNFTHKENLGRFPAGALLIPSNTKTNSVTHNWRLQLVQPIFDLTAWFHFRRGQDLTRQAKVRFTAEQQALILRVVEAYVAVLRARANLAASKAREAATKRQLDLARERFDVGLAAITDVREAEAGYNLAVAARLADEGTVSVAMEKLTVLTGHHHGPLWDLKADYPVEPPDPADRDAWVRFALQNNYDLKAAALEKEAARQGARAAAAEHLPKIVASAGYGHSHTDAEQNNMKQDLNSAFEVDDRVGDVSLDLTMPLFAGGGISAARRQAQAEFERNRETWLGTQRTVQQATRAEYINLMTSIARIEAGELAVASARASLKATRAGYEVGTRNIVDVLNTVQGLYAAERDYANARLDYVLARLRLKRLAGTLTPADIHALNHWLEPSHERKN</sequence>
<keyword evidence="3" id="KW-0813">Transport</keyword>
<evidence type="ECO:0000256" key="3">
    <source>
        <dbReference type="ARBA" id="ARBA00022448"/>
    </source>
</evidence>
<dbReference type="InterPro" id="IPR003423">
    <property type="entry name" value="OMP_efflux"/>
</dbReference>
<proteinExistence type="inferred from homology"/>
<evidence type="ECO:0000256" key="6">
    <source>
        <dbReference type="ARBA" id="ARBA00023136"/>
    </source>
</evidence>
<dbReference type="NCBIfam" id="TIGR01844">
    <property type="entry name" value="type_I_sec_TolC"/>
    <property type="match status" value="1"/>
</dbReference>
<evidence type="ECO:0000313" key="9">
    <source>
        <dbReference type="EMBL" id="BCX87657.1"/>
    </source>
</evidence>
<evidence type="ECO:0000256" key="7">
    <source>
        <dbReference type="ARBA" id="ARBA00023237"/>
    </source>
</evidence>
<protein>
    <submittedName>
        <fullName evidence="9">Outer membrane protein</fullName>
    </submittedName>
</protein>
<dbReference type="Proteomes" id="UP001321450">
    <property type="component" value="Chromosome"/>
</dbReference>
<keyword evidence="7" id="KW-0998">Cell outer membrane</keyword>
<keyword evidence="10" id="KW-1185">Reference proteome</keyword>
<dbReference type="PANTHER" id="PTHR30026">
    <property type="entry name" value="OUTER MEMBRANE PROTEIN TOLC"/>
    <property type="match status" value="1"/>
</dbReference>
<dbReference type="Pfam" id="PF02321">
    <property type="entry name" value="OEP"/>
    <property type="match status" value="2"/>
</dbReference>
<reference evidence="10" key="1">
    <citation type="journal article" date="2024" name="Int. J. Syst. Evol. Microbiol.">
        <title>Methylomarinovum tepidoasis sp. nov., a moderately thermophilic methanotroph of the family Methylothermaceae isolated from a deep-sea hydrothermal field.</title>
        <authorList>
            <person name="Hirayama H."/>
            <person name="Takaki Y."/>
            <person name="Abe M."/>
            <person name="Miyazaki M."/>
            <person name="Uematsu K."/>
            <person name="Matsui Y."/>
            <person name="Takai K."/>
        </authorList>
    </citation>
    <scope>NUCLEOTIDE SEQUENCE [LARGE SCALE GENOMIC DNA]</scope>
    <source>
        <strain evidence="10">IN45</strain>
    </source>
</reference>